<name>A0A857J1S4_9BURK</name>
<dbReference type="PANTHER" id="PTHR30203:SF32">
    <property type="entry name" value="CATION EFFLUX SYSTEM PROTEIN CUSC"/>
    <property type="match status" value="1"/>
</dbReference>
<feature type="chain" id="PRO_5033101113" evidence="2">
    <location>
        <begin position="29"/>
        <end position="465"/>
    </location>
</feature>
<dbReference type="AlphaFoldDB" id="A0A857J1S4"/>
<evidence type="ECO:0000313" key="3">
    <source>
        <dbReference type="EMBL" id="QHI97874.1"/>
    </source>
</evidence>
<evidence type="ECO:0000313" key="4">
    <source>
        <dbReference type="Proteomes" id="UP000464787"/>
    </source>
</evidence>
<keyword evidence="2" id="KW-0472">Membrane</keyword>
<dbReference type="Proteomes" id="UP000464787">
    <property type="component" value="Chromosome"/>
</dbReference>
<dbReference type="Gene3D" id="2.20.200.10">
    <property type="entry name" value="Outer membrane efflux proteins (OEP)"/>
    <property type="match status" value="1"/>
</dbReference>
<proteinExistence type="inferred from homology"/>
<dbReference type="InterPro" id="IPR003423">
    <property type="entry name" value="OMP_efflux"/>
</dbReference>
<keyword evidence="4" id="KW-1185">Reference proteome</keyword>
<accession>A0A857J1S4</accession>
<comment type="subcellular location">
    <subcellularLocation>
        <location evidence="2">Cell membrane</location>
        <topology evidence="2">Lipid-anchor</topology>
    </subcellularLocation>
</comment>
<dbReference type="Gene3D" id="1.20.1600.10">
    <property type="entry name" value="Outer membrane efflux proteins (OEP)"/>
    <property type="match status" value="1"/>
</dbReference>
<keyword evidence="2" id="KW-0564">Palmitate</keyword>
<feature type="signal peptide" evidence="2">
    <location>
        <begin position="1"/>
        <end position="28"/>
    </location>
</feature>
<dbReference type="PROSITE" id="PS51257">
    <property type="entry name" value="PROKAR_LIPOPROTEIN"/>
    <property type="match status" value="1"/>
</dbReference>
<dbReference type="GO" id="GO:0005886">
    <property type="term" value="C:plasma membrane"/>
    <property type="evidence" value="ECO:0007669"/>
    <property type="project" value="UniProtKB-SubCell"/>
</dbReference>
<dbReference type="PANTHER" id="PTHR30203">
    <property type="entry name" value="OUTER MEMBRANE CATION EFFLUX PROTEIN"/>
    <property type="match status" value="1"/>
</dbReference>
<protein>
    <submittedName>
        <fullName evidence="3">Efflux transporter outer membrane subunit</fullName>
    </submittedName>
</protein>
<keyword evidence="2" id="KW-1134">Transmembrane beta strand</keyword>
<comment type="similarity">
    <text evidence="1 2">Belongs to the outer membrane factor (OMF) (TC 1.B.17) family.</text>
</comment>
<dbReference type="InterPro" id="IPR010131">
    <property type="entry name" value="MdtP/NodT-like"/>
</dbReference>
<dbReference type="KEGG" id="xyk:GT347_07625"/>
<keyword evidence="2" id="KW-0732">Signal</keyword>
<dbReference type="Pfam" id="PF02321">
    <property type="entry name" value="OEP"/>
    <property type="match status" value="2"/>
</dbReference>
<sequence length="465" mass="49383">MKSIARPVSALALAVAALLAGCATGSTAPYESAEIQMPGQFAHRDPQAVVTAPRDADAATGRWWTAFGDPALDELVTTALQRNNDLAAAGFKVRAAQLQAGIAQANLRPTASGAVNTSVARPLDGGASSRSSTLSVGASYEVDLWNRLGAQRDIARWEAEATAQDRESSAQALAGTTATLYWQLRYLGQRIATAQTSTAYAERTLALVQTQFQAGSVSPLEVAEARQSVSSQRAALALLEQQRVEAGNALALLFDGAPPPAAAGVMPVLPAGALPPVPVDVPAEVLGRRPDLRAAELRLRESLSTIAATRASYYPALTLTGALGGSSAGLLNVLQNPLATLGAGLSMPFLNYRLMDLNVRVSQAQYEQAVVTFRQTLYQALADVDNALSARQRYAEQGAQLQAQLDDARTAERLYETRYRLGAVALRIWLDAQEKRRTAENALAENRYNRLVNHATLLRVLGGGV</sequence>
<evidence type="ECO:0000256" key="1">
    <source>
        <dbReference type="ARBA" id="ARBA00007613"/>
    </source>
</evidence>
<dbReference type="RefSeq" id="WP_160551391.1">
    <property type="nucleotide sequence ID" value="NZ_CP047650.1"/>
</dbReference>
<gene>
    <name evidence="3" type="ORF">GT347_07625</name>
</gene>
<dbReference type="SUPFAM" id="SSF56954">
    <property type="entry name" value="Outer membrane efflux proteins (OEP)"/>
    <property type="match status" value="1"/>
</dbReference>
<organism evidence="3 4">
    <name type="scientific">Xylophilus rhododendri</name>
    <dbReference type="NCBI Taxonomy" id="2697032"/>
    <lineage>
        <taxon>Bacteria</taxon>
        <taxon>Pseudomonadati</taxon>
        <taxon>Pseudomonadota</taxon>
        <taxon>Betaproteobacteria</taxon>
        <taxon>Burkholderiales</taxon>
        <taxon>Xylophilus</taxon>
    </lineage>
</organism>
<dbReference type="NCBIfam" id="TIGR01845">
    <property type="entry name" value="outer_NodT"/>
    <property type="match status" value="1"/>
</dbReference>
<evidence type="ECO:0000256" key="2">
    <source>
        <dbReference type="RuleBase" id="RU362097"/>
    </source>
</evidence>
<dbReference type="GO" id="GO:0015562">
    <property type="term" value="F:efflux transmembrane transporter activity"/>
    <property type="evidence" value="ECO:0007669"/>
    <property type="project" value="InterPro"/>
</dbReference>
<reference evidence="3 4" key="1">
    <citation type="submission" date="2020-01" db="EMBL/GenBank/DDBJ databases">
        <title>Genome sequencing of strain KACC 21265.</title>
        <authorList>
            <person name="Heo J."/>
            <person name="Kim S.-J."/>
            <person name="Kim J.-S."/>
            <person name="Hong S.-B."/>
            <person name="Kwon S.-W."/>
        </authorList>
    </citation>
    <scope>NUCLEOTIDE SEQUENCE [LARGE SCALE GENOMIC DNA]</scope>
    <source>
        <strain evidence="3 4">KACC 21265</strain>
    </source>
</reference>
<dbReference type="EMBL" id="CP047650">
    <property type="protein sequence ID" value="QHI97874.1"/>
    <property type="molecule type" value="Genomic_DNA"/>
</dbReference>
<keyword evidence="2" id="KW-0812">Transmembrane</keyword>
<keyword evidence="2" id="KW-0449">Lipoprotein</keyword>